<evidence type="ECO:0000313" key="1">
    <source>
        <dbReference type="EMBL" id="MCO6160917.1"/>
    </source>
</evidence>
<dbReference type="GO" id="GO:0004519">
    <property type="term" value="F:endonuclease activity"/>
    <property type="evidence" value="ECO:0007669"/>
    <property type="project" value="UniProtKB-KW"/>
</dbReference>
<comment type="caution">
    <text evidence="1">The sequence shown here is derived from an EMBL/GenBank/DDBJ whole genome shotgun (WGS) entry which is preliminary data.</text>
</comment>
<dbReference type="EMBL" id="JAMXQU010000011">
    <property type="protein sequence ID" value="MCO6160917.1"/>
    <property type="molecule type" value="Genomic_DNA"/>
</dbReference>
<dbReference type="InterPro" id="IPR019066">
    <property type="entry name" value="Restrct_endonuc_II_SacI"/>
</dbReference>
<keyword evidence="1" id="KW-0540">Nuclease</keyword>
<gene>
    <name evidence="1" type="ORF">NF685_12830</name>
</gene>
<keyword evidence="2" id="KW-1185">Reference proteome</keyword>
<dbReference type="Pfam" id="PF09566">
    <property type="entry name" value="RE_SacI"/>
    <property type="match status" value="1"/>
</dbReference>
<evidence type="ECO:0000313" key="2">
    <source>
        <dbReference type="Proteomes" id="UP001523401"/>
    </source>
</evidence>
<dbReference type="EC" id="3.1.21.-" evidence="1"/>
<keyword evidence="1" id="KW-0255">Endonuclease</keyword>
<protein>
    <submittedName>
        <fullName evidence="1">Restriction endonuclease, SacI family</fullName>
        <ecNumber evidence="1">3.1.21.-</ecNumber>
    </submittedName>
</protein>
<dbReference type="GO" id="GO:0016787">
    <property type="term" value="F:hydrolase activity"/>
    <property type="evidence" value="ECO:0007669"/>
    <property type="project" value="UniProtKB-KW"/>
</dbReference>
<accession>A0ABT1CJ83</accession>
<sequence>MKIDKKIADAILRTEADNAISAPLDRDWVRKVERVSEMCAAGAPETHIAFLATSMLARAVDAKADLFYIKPNLYKELPNAYSARTLSEKVVVPLSAELGFSIGVSGKQPLNNQPYFRMTFLGDKTPVHGAGRQVFNLMIELIHELAASTPAQARQALRAFIAVRRKYQRRYDDAGDDASLSLEQLLDAIQRLVGAASEGGRRAQAVAAGLLDVLYGEDRVESGRINDPSRHYAGDVVILASEERLGWEKSFEIRDKPVPFSDIAIFGRTCVERGIREAAVVMVSNEQAFVDPNKVRELGEGYGFSMTLFYGWEQLVNNCLFWATLPTPEAAKLAAATIRERLIAVEVSRDAVMLWDSLIANPA</sequence>
<dbReference type="Proteomes" id="UP001523401">
    <property type="component" value="Unassembled WGS sequence"/>
</dbReference>
<proteinExistence type="predicted"/>
<organism evidence="1 2">
    <name type="scientific">Asaia lannensis NBRC 102526</name>
    <dbReference type="NCBI Taxonomy" id="1307926"/>
    <lineage>
        <taxon>Bacteria</taxon>
        <taxon>Pseudomonadati</taxon>
        <taxon>Pseudomonadota</taxon>
        <taxon>Alphaproteobacteria</taxon>
        <taxon>Acetobacterales</taxon>
        <taxon>Acetobacteraceae</taxon>
        <taxon>Asaia</taxon>
    </lineage>
</organism>
<name>A0ABT1CJ83_9PROT</name>
<keyword evidence="1" id="KW-0378">Hydrolase</keyword>
<dbReference type="RefSeq" id="WP_252849918.1">
    <property type="nucleotide sequence ID" value="NZ_BAPW01000040.1"/>
</dbReference>
<reference evidence="1 2" key="1">
    <citation type="submission" date="2022-06" db="EMBL/GenBank/DDBJ databases">
        <title>Whole-genome of Asaia lannensis strain LMG 27011T.</title>
        <authorList>
            <person name="Sombolestani A."/>
        </authorList>
    </citation>
    <scope>NUCLEOTIDE SEQUENCE [LARGE SCALE GENOMIC DNA]</scope>
    <source>
        <strain evidence="1 2">NBRC 102526</strain>
    </source>
</reference>